<dbReference type="Ensembl" id="ENSCCRT00015071785.1">
    <property type="protein sequence ID" value="ENSCCRP00015069545.1"/>
    <property type="gene ID" value="ENSCCRG00015026537.1"/>
</dbReference>
<dbReference type="SMART" id="SM00248">
    <property type="entry name" value="ANK"/>
    <property type="match status" value="6"/>
</dbReference>
<proteinExistence type="predicted"/>
<evidence type="ECO:0000259" key="3">
    <source>
        <dbReference type="PROSITE" id="PS50254"/>
    </source>
</evidence>
<dbReference type="GO" id="GO:0000978">
    <property type="term" value="F:RNA polymerase II cis-regulatory region sequence-specific DNA binding"/>
    <property type="evidence" value="ECO:0007669"/>
    <property type="project" value="TreeGrafter"/>
</dbReference>
<dbReference type="PROSITE" id="PS01204">
    <property type="entry name" value="REL_1"/>
    <property type="match status" value="1"/>
</dbReference>
<dbReference type="GO" id="GO:0009653">
    <property type="term" value="P:anatomical structure morphogenesis"/>
    <property type="evidence" value="ECO:0007669"/>
    <property type="project" value="UniProtKB-ARBA"/>
</dbReference>
<feature type="transmembrane region" description="Helical" evidence="2">
    <location>
        <begin position="355"/>
        <end position="378"/>
    </location>
</feature>
<dbReference type="PROSITE" id="PS50297">
    <property type="entry name" value="ANK_REP_REGION"/>
    <property type="match status" value="4"/>
</dbReference>
<dbReference type="Gene3D" id="2.60.40.340">
    <property type="entry name" value="Rel homology domain (RHD), DNA-binding domain"/>
    <property type="match status" value="2"/>
</dbReference>
<organism evidence="4 5">
    <name type="scientific">Cyprinus carpio</name>
    <name type="common">Common carp</name>
    <dbReference type="NCBI Taxonomy" id="7962"/>
    <lineage>
        <taxon>Eukaryota</taxon>
        <taxon>Metazoa</taxon>
        <taxon>Chordata</taxon>
        <taxon>Craniata</taxon>
        <taxon>Vertebrata</taxon>
        <taxon>Euteleostomi</taxon>
        <taxon>Actinopterygii</taxon>
        <taxon>Neopterygii</taxon>
        <taxon>Teleostei</taxon>
        <taxon>Ostariophysi</taxon>
        <taxon>Cypriniformes</taxon>
        <taxon>Cyprinidae</taxon>
        <taxon>Cyprininae</taxon>
        <taxon>Cyprinus</taxon>
    </lineage>
</organism>
<name>A0A8C1WPX2_CYPCA</name>
<dbReference type="SUPFAM" id="SSF81296">
    <property type="entry name" value="E set domains"/>
    <property type="match status" value="1"/>
</dbReference>
<dbReference type="SUPFAM" id="SSF49417">
    <property type="entry name" value="p53-like transcription factors"/>
    <property type="match status" value="1"/>
</dbReference>
<dbReference type="InterPro" id="IPR002110">
    <property type="entry name" value="Ankyrin_rpt"/>
</dbReference>
<feature type="repeat" description="ANK" evidence="1">
    <location>
        <begin position="491"/>
        <end position="514"/>
    </location>
</feature>
<dbReference type="InterPro" id="IPR011539">
    <property type="entry name" value="RHD_DNA_bind_dom"/>
</dbReference>
<feature type="repeat" description="ANK" evidence="1">
    <location>
        <begin position="458"/>
        <end position="490"/>
    </location>
</feature>
<dbReference type="GO" id="GO:0000981">
    <property type="term" value="F:DNA-binding transcription factor activity, RNA polymerase II-specific"/>
    <property type="evidence" value="ECO:0007669"/>
    <property type="project" value="TreeGrafter"/>
</dbReference>
<reference evidence="4" key="1">
    <citation type="submission" date="2025-08" db="UniProtKB">
        <authorList>
            <consortium name="Ensembl"/>
        </authorList>
    </citation>
    <scope>IDENTIFICATION</scope>
</reference>
<feature type="repeat" description="ANK" evidence="1">
    <location>
        <begin position="561"/>
        <end position="594"/>
    </location>
</feature>
<dbReference type="InterPro" id="IPR002909">
    <property type="entry name" value="IPT_dom"/>
</dbReference>
<dbReference type="GO" id="GO:0060429">
    <property type="term" value="P:epithelium development"/>
    <property type="evidence" value="ECO:0007669"/>
    <property type="project" value="UniProtKB-ARBA"/>
</dbReference>
<keyword evidence="1" id="KW-0040">ANK repeat</keyword>
<dbReference type="InterPro" id="IPR037059">
    <property type="entry name" value="RHD_DNA_bind_dom_sf"/>
</dbReference>
<feature type="domain" description="RHD" evidence="3">
    <location>
        <begin position="10"/>
        <end position="184"/>
    </location>
</feature>
<dbReference type="SUPFAM" id="SSF48403">
    <property type="entry name" value="Ankyrin repeat"/>
    <property type="match status" value="1"/>
</dbReference>
<dbReference type="GO" id="GO:0007399">
    <property type="term" value="P:nervous system development"/>
    <property type="evidence" value="ECO:0007669"/>
    <property type="project" value="UniProtKB-ARBA"/>
</dbReference>
<protein>
    <submittedName>
        <fullName evidence="4">Nuclear factor of kappa light polypeptide gene enhancer in B-cells 1</fullName>
    </submittedName>
</protein>
<dbReference type="InterPro" id="IPR033926">
    <property type="entry name" value="IPT_NFkappaB"/>
</dbReference>
<accession>A0A8C1WPX2</accession>
<dbReference type="GO" id="GO:0035525">
    <property type="term" value="C:NF-kappaB p50/p65 complex"/>
    <property type="evidence" value="ECO:0007669"/>
    <property type="project" value="TreeGrafter"/>
</dbReference>
<dbReference type="Proteomes" id="UP000694700">
    <property type="component" value="Unplaced"/>
</dbReference>
<dbReference type="PRINTS" id="PR00057">
    <property type="entry name" value="NFKBTNSCPFCT"/>
</dbReference>
<dbReference type="InterPro" id="IPR000451">
    <property type="entry name" value="NFkB/Dor"/>
</dbReference>
<sequence length="630" mass="69157">MYFCISSFAVDGPYLRIVEQPKQRGFRFRYGCEGPSHGGLPGATSEKNRKSYPQVKICNYQGAARVVVQLVTNTVKPHLHAHSLVGKHISFPNLGILHVTKKNVSKVLEERMIENSPDDLRMLWSTEKFKRMLEVSASIHQSKEMDLSVVRLMFTAFLPDSDGGFSRRLEPVISDPIFDSKAPNASNLKIVRMDRTAGCVTGGEEVYLLCDKVQKDDIQVRFYEDDESGLTWEAYGDFSPTDVHRQFAIVFKTPKYRDQNLQKPISVFVQLKRKSDNETSEPKPFTYHPQIIDKEEVQRKRQKTLPNFQDYSGAGGGAGGMFRGGGGGSTAGGGPSGGGGVFQLWSNWAKTQTSFILLFDISVLMCVFVCLLFLGCVLEPHLAELAGRQAQALFHFAVSGDARMLLAPQRPLMTTQDENGDTGLHLGVIHSQTDAVRNLAQVISALPGEDVLNMRNDLYQTPLHLAVLTQQKEAVEALLEAEVDVTLTDRHGNTALHLAAQQKEDSVLRLLLKHKSVAQLTSIPNTAGLCPLHLAVQANSLSCVRALLDAGADVEVQELTCGRTALHLATELGNLSLAGCLLLEGNAYVDSVTYNGSTPLHTAAGRDSTKLCAILMAAGEEVCVYYRCHK</sequence>
<evidence type="ECO:0000313" key="5">
    <source>
        <dbReference type="Proteomes" id="UP000694700"/>
    </source>
</evidence>
<dbReference type="GO" id="GO:0005737">
    <property type="term" value="C:cytoplasm"/>
    <property type="evidence" value="ECO:0007669"/>
    <property type="project" value="InterPro"/>
</dbReference>
<keyword evidence="2" id="KW-0812">Transmembrane</keyword>
<dbReference type="InterPro" id="IPR013783">
    <property type="entry name" value="Ig-like_fold"/>
</dbReference>
<keyword evidence="2" id="KW-0472">Membrane</keyword>
<dbReference type="FunFam" id="2.60.40.10:FF:000046">
    <property type="entry name" value="Nuclear factor NF-kappa-B p105 subunit"/>
    <property type="match status" value="1"/>
</dbReference>
<dbReference type="CDD" id="cd01177">
    <property type="entry name" value="IPT_NFkappaB"/>
    <property type="match status" value="1"/>
</dbReference>
<dbReference type="Gene3D" id="2.60.40.10">
    <property type="entry name" value="Immunoglobulins"/>
    <property type="match status" value="1"/>
</dbReference>
<evidence type="ECO:0000256" key="1">
    <source>
        <dbReference type="PROSITE-ProRule" id="PRU00023"/>
    </source>
</evidence>
<dbReference type="InterPro" id="IPR008967">
    <property type="entry name" value="p53-like_TF_DNA-bd_sf"/>
</dbReference>
<dbReference type="InterPro" id="IPR036770">
    <property type="entry name" value="Ankyrin_rpt-contain_sf"/>
</dbReference>
<dbReference type="SMART" id="SM00429">
    <property type="entry name" value="IPT"/>
    <property type="match status" value="1"/>
</dbReference>
<dbReference type="PROSITE" id="PS50088">
    <property type="entry name" value="ANK_REPEAT"/>
    <property type="match status" value="5"/>
</dbReference>
<evidence type="ECO:0000256" key="2">
    <source>
        <dbReference type="SAM" id="Phobius"/>
    </source>
</evidence>
<dbReference type="Pfam" id="PF16179">
    <property type="entry name" value="RHD_dimer"/>
    <property type="match status" value="1"/>
</dbReference>
<dbReference type="InterPro" id="IPR032397">
    <property type="entry name" value="RHD_dimer"/>
</dbReference>
<dbReference type="PANTHER" id="PTHR24169:SF9">
    <property type="entry name" value="NUCLEAR FACTOR NF-KAPPA-B P105 SUBUNIT"/>
    <property type="match status" value="1"/>
</dbReference>
<dbReference type="PANTHER" id="PTHR24169">
    <property type="entry name" value="NUCLEAR FACTOR NF-KAPPA-B PROTEIN"/>
    <property type="match status" value="1"/>
</dbReference>
<dbReference type="Gene3D" id="1.25.40.20">
    <property type="entry name" value="Ankyrin repeat-containing domain"/>
    <property type="match status" value="1"/>
</dbReference>
<dbReference type="PROSITE" id="PS50254">
    <property type="entry name" value="REL_2"/>
    <property type="match status" value="1"/>
</dbReference>
<dbReference type="Pfam" id="PF12796">
    <property type="entry name" value="Ank_2"/>
    <property type="match status" value="2"/>
</dbReference>
<keyword evidence="2" id="KW-1133">Transmembrane helix</keyword>
<dbReference type="Pfam" id="PF00554">
    <property type="entry name" value="RHD_DNA_bind"/>
    <property type="match status" value="1"/>
</dbReference>
<evidence type="ECO:0000313" key="4">
    <source>
        <dbReference type="Ensembl" id="ENSCCRP00015069545.1"/>
    </source>
</evidence>
<dbReference type="InterPro" id="IPR030492">
    <property type="entry name" value="RHD_CS"/>
</dbReference>
<dbReference type="AlphaFoldDB" id="A0A8C1WPX2"/>
<dbReference type="InterPro" id="IPR014756">
    <property type="entry name" value="Ig_E-set"/>
</dbReference>
<feature type="repeat" description="ANK" evidence="1">
    <location>
        <begin position="595"/>
        <end position="627"/>
    </location>
</feature>
<feature type="repeat" description="ANK" evidence="1">
    <location>
        <begin position="527"/>
        <end position="559"/>
    </location>
</feature>